<dbReference type="InterPro" id="IPR003439">
    <property type="entry name" value="ABC_transporter-like_ATP-bd"/>
</dbReference>
<accession>A0ABS8G4C2</accession>
<dbReference type="InterPro" id="IPR003593">
    <property type="entry name" value="AAA+_ATPase"/>
</dbReference>
<dbReference type="NCBIfam" id="TIGR02142">
    <property type="entry name" value="modC_ABC"/>
    <property type="match status" value="1"/>
</dbReference>
<keyword evidence="13" id="KW-1185">Reference proteome</keyword>
<keyword evidence="6 12" id="KW-0067">ATP-binding</keyword>
<evidence type="ECO:0000256" key="7">
    <source>
        <dbReference type="ARBA" id="ARBA00022967"/>
    </source>
</evidence>
<dbReference type="Pfam" id="PF03459">
    <property type="entry name" value="TOBE"/>
    <property type="match status" value="1"/>
</dbReference>
<dbReference type="Pfam" id="PF00005">
    <property type="entry name" value="ABC_tran"/>
    <property type="match status" value="1"/>
</dbReference>
<evidence type="ECO:0000259" key="11">
    <source>
        <dbReference type="PROSITE" id="PS51866"/>
    </source>
</evidence>
<evidence type="ECO:0000256" key="5">
    <source>
        <dbReference type="ARBA" id="ARBA00022741"/>
    </source>
</evidence>
<keyword evidence="5" id="KW-0547">Nucleotide-binding</keyword>
<dbReference type="GO" id="GO:0005524">
    <property type="term" value="F:ATP binding"/>
    <property type="evidence" value="ECO:0007669"/>
    <property type="project" value="UniProtKB-KW"/>
</dbReference>
<dbReference type="PANTHER" id="PTHR43514">
    <property type="entry name" value="ABC TRANSPORTER I FAMILY MEMBER 10"/>
    <property type="match status" value="1"/>
</dbReference>
<organism evidence="12 13">
    <name type="scientific">Fluctibacter halophilus</name>
    <dbReference type="NCBI Taxonomy" id="226011"/>
    <lineage>
        <taxon>Bacteria</taxon>
        <taxon>Pseudomonadati</taxon>
        <taxon>Pseudomonadota</taxon>
        <taxon>Gammaproteobacteria</taxon>
        <taxon>Alteromonadales</taxon>
        <taxon>Alteromonadaceae</taxon>
        <taxon>Fluctibacter</taxon>
    </lineage>
</organism>
<evidence type="ECO:0000313" key="12">
    <source>
        <dbReference type="EMBL" id="MCC2615349.1"/>
    </source>
</evidence>
<dbReference type="InterPro" id="IPR005116">
    <property type="entry name" value="Transp-assoc_OB_typ1"/>
</dbReference>
<dbReference type="InterPro" id="IPR027417">
    <property type="entry name" value="P-loop_NTPase"/>
</dbReference>
<dbReference type="EMBL" id="JAJEWP010000001">
    <property type="protein sequence ID" value="MCC2615349.1"/>
    <property type="molecule type" value="Genomic_DNA"/>
</dbReference>
<keyword evidence="4" id="KW-0997">Cell inner membrane</keyword>
<keyword evidence="2" id="KW-1003">Cell membrane</keyword>
<name>A0ABS8G4C2_9ALTE</name>
<feature type="domain" description="ABC transporter" evidence="10">
    <location>
        <begin position="2"/>
        <end position="232"/>
    </location>
</feature>
<dbReference type="InterPro" id="IPR017871">
    <property type="entry name" value="ABC_transporter-like_CS"/>
</dbReference>
<evidence type="ECO:0000259" key="10">
    <source>
        <dbReference type="PROSITE" id="PS50893"/>
    </source>
</evidence>
<dbReference type="Gene3D" id="3.40.50.300">
    <property type="entry name" value="P-loop containing nucleotide triphosphate hydrolases"/>
    <property type="match status" value="1"/>
</dbReference>
<evidence type="ECO:0000313" key="13">
    <source>
        <dbReference type="Proteomes" id="UP001520878"/>
    </source>
</evidence>
<evidence type="ECO:0000256" key="3">
    <source>
        <dbReference type="ARBA" id="ARBA00022505"/>
    </source>
</evidence>
<dbReference type="PROSITE" id="PS00211">
    <property type="entry name" value="ABC_TRANSPORTER_1"/>
    <property type="match status" value="1"/>
</dbReference>
<dbReference type="InterPro" id="IPR008995">
    <property type="entry name" value="Mo/tungstate-bd_C_term_dom"/>
</dbReference>
<sequence length="355" mass="38726">MIRIKGHLQRKSWSLDIDCTLPVEGVTGIMGPSGAGKSTILRVIAGLEGHHSVSVRFNEHLWQADDAWTPTEQRRVGWVSQHPHLFPHLDVAGNLAFAQRRATPHSGNDIDADEVIALLDIGPLMDKSVAELSGGQAQRVSMARALFSSPQVLLLDEPLSGQDPGRKEQILPYLQRLKRRDWMPIVYVSHDGDDMARLADHLVYLEEGRVCQQGSVAEMFADVSGTLVRHHRAMTVVEGQVSSVNAAHHSVVLDTPVGALIWVGEAVKGTCMRVCIAARDVSISRQPLRDSSIQNCLPAMIKAITQEPAGWVWLALECNGATLLAQVSVRAFHRLELGVGDPVYALLKGLAVLAD</sequence>
<evidence type="ECO:0000256" key="8">
    <source>
        <dbReference type="ARBA" id="ARBA00023136"/>
    </source>
</evidence>
<evidence type="ECO:0000256" key="9">
    <source>
        <dbReference type="PROSITE-ProRule" id="PRU01213"/>
    </source>
</evidence>
<keyword evidence="1" id="KW-0813">Transport</keyword>
<dbReference type="Gene3D" id="2.40.50.100">
    <property type="match status" value="1"/>
</dbReference>
<dbReference type="InterPro" id="IPR050334">
    <property type="entry name" value="Molybdenum_import_ModC"/>
</dbReference>
<dbReference type="RefSeq" id="WP_229157255.1">
    <property type="nucleotide sequence ID" value="NZ_JAJEWP010000001.1"/>
</dbReference>
<keyword evidence="7" id="KW-1278">Translocase</keyword>
<dbReference type="PROSITE" id="PS50893">
    <property type="entry name" value="ABC_TRANSPORTER_2"/>
    <property type="match status" value="1"/>
</dbReference>
<keyword evidence="8" id="KW-0472">Membrane</keyword>
<reference evidence="12 13" key="1">
    <citation type="submission" date="2021-10" db="EMBL/GenBank/DDBJ databases">
        <title>Draft genome of Aestuariibacter halophilus JC2043.</title>
        <authorList>
            <person name="Emsley S.A."/>
            <person name="Pfannmuller K.M."/>
            <person name="Ushijima B."/>
            <person name="Saw J.H."/>
            <person name="Videau P."/>
        </authorList>
    </citation>
    <scope>NUCLEOTIDE SEQUENCE [LARGE SCALE GENOMIC DNA]</scope>
    <source>
        <strain evidence="12 13">JC2043</strain>
    </source>
</reference>
<evidence type="ECO:0000256" key="1">
    <source>
        <dbReference type="ARBA" id="ARBA00022448"/>
    </source>
</evidence>
<evidence type="ECO:0000256" key="4">
    <source>
        <dbReference type="ARBA" id="ARBA00022519"/>
    </source>
</evidence>
<keyword evidence="3 9" id="KW-0500">Molybdenum</keyword>
<dbReference type="PROSITE" id="PS51866">
    <property type="entry name" value="MOP"/>
    <property type="match status" value="1"/>
</dbReference>
<dbReference type="SMART" id="SM00382">
    <property type="entry name" value="AAA"/>
    <property type="match status" value="1"/>
</dbReference>
<evidence type="ECO:0000256" key="2">
    <source>
        <dbReference type="ARBA" id="ARBA00022475"/>
    </source>
</evidence>
<dbReference type="Proteomes" id="UP001520878">
    <property type="component" value="Unassembled WGS sequence"/>
</dbReference>
<dbReference type="InterPro" id="IPR004606">
    <property type="entry name" value="Mop_domain"/>
</dbReference>
<evidence type="ECO:0000256" key="6">
    <source>
        <dbReference type="ARBA" id="ARBA00022840"/>
    </source>
</evidence>
<dbReference type="PANTHER" id="PTHR43514:SF10">
    <property type="entry name" value="MOLYBDENUM IMPORT ATP-BINDING PROTEIN MODC 2"/>
    <property type="match status" value="1"/>
</dbReference>
<feature type="domain" description="Mop" evidence="11">
    <location>
        <begin position="290"/>
        <end position="355"/>
    </location>
</feature>
<dbReference type="SUPFAM" id="SSF50331">
    <property type="entry name" value="MOP-like"/>
    <property type="match status" value="1"/>
</dbReference>
<gene>
    <name evidence="12" type="primary">modC</name>
    <name evidence="12" type="ORF">LJ739_03745</name>
</gene>
<dbReference type="SUPFAM" id="SSF52540">
    <property type="entry name" value="P-loop containing nucleoside triphosphate hydrolases"/>
    <property type="match status" value="1"/>
</dbReference>
<proteinExistence type="predicted"/>
<protein>
    <submittedName>
        <fullName evidence="12">Molybdenum ABC transporter ATP-binding protein</fullName>
    </submittedName>
</protein>
<comment type="caution">
    <text evidence="12">The sequence shown here is derived from an EMBL/GenBank/DDBJ whole genome shotgun (WGS) entry which is preliminary data.</text>
</comment>
<dbReference type="InterPro" id="IPR011868">
    <property type="entry name" value="ModC_ABC_ATP-bd"/>
</dbReference>